<sequence length="57" mass="6439">MDGMYHKCAFRIKGQIRHNMTAAQSRKTGFNRMPSFGLLIEIFVCSIGMSVTIRSSL</sequence>
<keyword evidence="3" id="KW-1185">Reference proteome</keyword>
<keyword evidence="1" id="KW-0472">Membrane</keyword>
<name>A0A6A6G8D4_9PEZI</name>
<evidence type="ECO:0000313" key="2">
    <source>
        <dbReference type="EMBL" id="KAF2222011.1"/>
    </source>
</evidence>
<evidence type="ECO:0000256" key="1">
    <source>
        <dbReference type="SAM" id="Phobius"/>
    </source>
</evidence>
<reference evidence="3" key="1">
    <citation type="journal article" date="2020" name="Stud. Mycol.">
        <title>101 Dothideomycetes genomes: A test case for predicting lifestyles and emergence of pathogens.</title>
        <authorList>
            <person name="Haridas S."/>
            <person name="Albert R."/>
            <person name="Binder M."/>
            <person name="Bloem J."/>
            <person name="LaButti K."/>
            <person name="Salamov A."/>
            <person name="Andreopoulos B."/>
            <person name="Baker S."/>
            <person name="Barry K."/>
            <person name="Bills G."/>
            <person name="Bluhm B."/>
            <person name="Cannon C."/>
            <person name="Castanera R."/>
            <person name="Culley D."/>
            <person name="Daum C."/>
            <person name="Ezra D."/>
            <person name="Gonzalez J."/>
            <person name="Henrissat B."/>
            <person name="Kuo A."/>
            <person name="Liang C."/>
            <person name="Lipzen A."/>
            <person name="Lutzoni F."/>
            <person name="Magnuson J."/>
            <person name="Mondo S."/>
            <person name="Nolan M."/>
            <person name="Ohm R."/>
            <person name="Pangilinan J."/>
            <person name="Park H.-J."/>
            <person name="Ramirez L."/>
            <person name="Alfaro M."/>
            <person name="Sun H."/>
            <person name="Tritt A."/>
            <person name="Yoshinaga Y."/>
            <person name="Zwiers L.-H."/>
            <person name="Turgeon B."/>
            <person name="Goodwin S."/>
            <person name="Spatafora J."/>
            <person name="Crous P."/>
            <person name="Grigoriev I."/>
        </authorList>
    </citation>
    <scope>NUCLEOTIDE SEQUENCE [LARGE SCALE GENOMIC DNA]</scope>
    <source>
        <strain evidence="3">CECT 20119</strain>
    </source>
</reference>
<keyword evidence="1" id="KW-0812">Transmembrane</keyword>
<dbReference type="EMBL" id="ML992509">
    <property type="protein sequence ID" value="KAF2222011.1"/>
    <property type="molecule type" value="Genomic_DNA"/>
</dbReference>
<proteinExistence type="predicted"/>
<gene>
    <name evidence="2" type="ORF">BDZ85DRAFT_135834</name>
</gene>
<protein>
    <submittedName>
        <fullName evidence="2">Uncharacterized protein</fullName>
    </submittedName>
</protein>
<keyword evidence="1" id="KW-1133">Transmembrane helix</keyword>
<accession>A0A6A6G8D4</accession>
<feature type="transmembrane region" description="Helical" evidence="1">
    <location>
        <begin position="36"/>
        <end position="53"/>
    </location>
</feature>
<organism evidence="2 3">
    <name type="scientific">Elsinoe ampelina</name>
    <dbReference type="NCBI Taxonomy" id="302913"/>
    <lineage>
        <taxon>Eukaryota</taxon>
        <taxon>Fungi</taxon>
        <taxon>Dikarya</taxon>
        <taxon>Ascomycota</taxon>
        <taxon>Pezizomycotina</taxon>
        <taxon>Dothideomycetes</taxon>
        <taxon>Dothideomycetidae</taxon>
        <taxon>Myriangiales</taxon>
        <taxon>Elsinoaceae</taxon>
        <taxon>Elsinoe</taxon>
    </lineage>
</organism>
<dbReference type="Proteomes" id="UP000799538">
    <property type="component" value="Unassembled WGS sequence"/>
</dbReference>
<evidence type="ECO:0000313" key="3">
    <source>
        <dbReference type="Proteomes" id="UP000799538"/>
    </source>
</evidence>
<dbReference type="AlphaFoldDB" id="A0A6A6G8D4"/>